<protein>
    <submittedName>
        <fullName evidence="2">Uncharacterized protein</fullName>
    </submittedName>
</protein>
<dbReference type="RefSeq" id="WP_379533535.1">
    <property type="nucleotide sequence ID" value="NZ_JBHSBI010000029.1"/>
</dbReference>
<organism evidence="2 3">
    <name type="scientific">Nonomuraea purpurea</name>
    <dbReference type="NCBI Taxonomy" id="1849276"/>
    <lineage>
        <taxon>Bacteria</taxon>
        <taxon>Bacillati</taxon>
        <taxon>Actinomycetota</taxon>
        <taxon>Actinomycetes</taxon>
        <taxon>Streptosporangiales</taxon>
        <taxon>Streptosporangiaceae</taxon>
        <taxon>Nonomuraea</taxon>
    </lineage>
</organism>
<gene>
    <name evidence="2" type="ORF">ACFOY2_41075</name>
</gene>
<sequence>MPALLRASAWCSDTDSARAEPTAQLGLTTSDYRPEPTCDV</sequence>
<feature type="region of interest" description="Disordered" evidence="1">
    <location>
        <begin position="13"/>
        <end position="40"/>
    </location>
</feature>
<evidence type="ECO:0000256" key="1">
    <source>
        <dbReference type="SAM" id="MobiDB-lite"/>
    </source>
</evidence>
<reference evidence="3" key="1">
    <citation type="journal article" date="2019" name="Int. J. Syst. Evol. Microbiol.">
        <title>The Global Catalogue of Microorganisms (GCM) 10K type strain sequencing project: providing services to taxonomists for standard genome sequencing and annotation.</title>
        <authorList>
            <consortium name="The Broad Institute Genomics Platform"/>
            <consortium name="The Broad Institute Genome Sequencing Center for Infectious Disease"/>
            <person name="Wu L."/>
            <person name="Ma J."/>
        </authorList>
    </citation>
    <scope>NUCLEOTIDE SEQUENCE [LARGE SCALE GENOMIC DNA]</scope>
    <source>
        <strain evidence="3">TBRC 1276</strain>
    </source>
</reference>
<comment type="caution">
    <text evidence="2">The sequence shown here is derived from an EMBL/GenBank/DDBJ whole genome shotgun (WGS) entry which is preliminary data.</text>
</comment>
<evidence type="ECO:0000313" key="2">
    <source>
        <dbReference type="EMBL" id="MFC4013680.1"/>
    </source>
</evidence>
<dbReference type="Proteomes" id="UP001595851">
    <property type="component" value="Unassembled WGS sequence"/>
</dbReference>
<name>A0ABV8GKY9_9ACTN</name>
<accession>A0ABV8GKY9</accession>
<dbReference type="EMBL" id="JBHSBI010000029">
    <property type="protein sequence ID" value="MFC4013680.1"/>
    <property type="molecule type" value="Genomic_DNA"/>
</dbReference>
<keyword evidence="3" id="KW-1185">Reference proteome</keyword>
<evidence type="ECO:0000313" key="3">
    <source>
        <dbReference type="Proteomes" id="UP001595851"/>
    </source>
</evidence>
<proteinExistence type="predicted"/>